<protein>
    <submittedName>
        <fullName evidence="4">3-ketoacyl-CoA synthase 5</fullName>
    </submittedName>
</protein>
<dbReference type="AlphaFoldDB" id="M7ZCF0"/>
<dbReference type="Pfam" id="PF08392">
    <property type="entry name" value="FAE1_CUT1_RppA"/>
    <property type="match status" value="1"/>
</dbReference>
<gene>
    <name evidence="4" type="ORF">TRIUR3_02600</name>
</gene>
<organism evidence="4">
    <name type="scientific">Triticum urartu</name>
    <name type="common">Red wild einkorn</name>
    <name type="synonym">Crithodium urartu</name>
    <dbReference type="NCBI Taxonomy" id="4572"/>
    <lineage>
        <taxon>Eukaryota</taxon>
        <taxon>Viridiplantae</taxon>
        <taxon>Streptophyta</taxon>
        <taxon>Embryophyta</taxon>
        <taxon>Tracheophyta</taxon>
        <taxon>Spermatophyta</taxon>
        <taxon>Magnoliopsida</taxon>
        <taxon>Liliopsida</taxon>
        <taxon>Poales</taxon>
        <taxon>Poaceae</taxon>
        <taxon>BOP clade</taxon>
        <taxon>Pooideae</taxon>
        <taxon>Triticodae</taxon>
        <taxon>Triticeae</taxon>
        <taxon>Triticinae</taxon>
        <taxon>Triticum</taxon>
    </lineage>
</organism>
<reference evidence="4" key="1">
    <citation type="journal article" date="2013" name="Nature">
        <title>Draft genome of the wheat A-genome progenitor Triticum urartu.</title>
        <authorList>
            <person name="Ling H.Q."/>
            <person name="Zhao S."/>
            <person name="Liu D."/>
            <person name="Wang J."/>
            <person name="Sun H."/>
            <person name="Zhang C."/>
            <person name="Fan H."/>
            <person name="Li D."/>
            <person name="Dong L."/>
            <person name="Tao Y."/>
            <person name="Gao C."/>
            <person name="Wu H."/>
            <person name="Li Y."/>
            <person name="Cui Y."/>
            <person name="Guo X."/>
            <person name="Zheng S."/>
            <person name="Wang B."/>
            <person name="Yu K."/>
            <person name="Liang Q."/>
            <person name="Yang W."/>
            <person name="Lou X."/>
            <person name="Chen J."/>
            <person name="Feng M."/>
            <person name="Jian J."/>
            <person name="Zhang X."/>
            <person name="Luo G."/>
            <person name="Jiang Y."/>
            <person name="Liu J."/>
            <person name="Wang Z."/>
            <person name="Sha Y."/>
            <person name="Zhang B."/>
            <person name="Wu H."/>
            <person name="Tang D."/>
            <person name="Shen Q."/>
            <person name="Xue P."/>
            <person name="Zou S."/>
            <person name="Wang X."/>
            <person name="Liu X."/>
            <person name="Wang F."/>
            <person name="Yang Y."/>
            <person name="An X."/>
            <person name="Dong Z."/>
            <person name="Zhang K."/>
            <person name="Zhang X."/>
            <person name="Luo M.C."/>
            <person name="Dvorak J."/>
            <person name="Tong Y."/>
            <person name="Wang J."/>
            <person name="Yang H."/>
            <person name="Li Z."/>
            <person name="Wang D."/>
            <person name="Zhang A."/>
            <person name="Wang J."/>
        </authorList>
    </citation>
    <scope>NUCLEOTIDE SEQUENCE</scope>
</reference>
<keyword evidence="3" id="KW-1133">Transmembrane helix</keyword>
<dbReference type="GO" id="GO:0016747">
    <property type="term" value="F:acyltransferase activity, transferring groups other than amino-acyl groups"/>
    <property type="evidence" value="ECO:0007669"/>
    <property type="project" value="InterPro"/>
</dbReference>
<feature type="transmembrane region" description="Helical" evidence="3">
    <location>
        <begin position="14"/>
        <end position="36"/>
    </location>
</feature>
<feature type="compositionally biased region" description="Low complexity" evidence="2">
    <location>
        <begin position="395"/>
        <end position="410"/>
    </location>
</feature>
<dbReference type="OMA" id="WADSLHM"/>
<dbReference type="InterPro" id="IPR013601">
    <property type="entry name" value="FAE1_typ3_polyketide_synth"/>
</dbReference>
<evidence type="ECO:0000256" key="2">
    <source>
        <dbReference type="SAM" id="MobiDB-lite"/>
    </source>
</evidence>
<dbReference type="EMBL" id="KD146682">
    <property type="protein sequence ID" value="EMS57331.1"/>
    <property type="molecule type" value="Genomic_DNA"/>
</dbReference>
<dbReference type="PANTHER" id="PTHR31561">
    <property type="entry name" value="3-KETOACYL-COA SYNTHASE"/>
    <property type="match status" value="1"/>
</dbReference>
<dbReference type="GO" id="GO:0016020">
    <property type="term" value="C:membrane"/>
    <property type="evidence" value="ECO:0007669"/>
    <property type="project" value="InterPro"/>
</dbReference>
<accession>M7ZCF0</accession>
<proteinExistence type="predicted"/>
<dbReference type="eggNOG" id="ENOG502QPKZ">
    <property type="taxonomic scope" value="Eukaryota"/>
</dbReference>
<dbReference type="SUPFAM" id="SSF53901">
    <property type="entry name" value="Thiolase-like"/>
    <property type="match status" value="1"/>
</dbReference>
<dbReference type="Gene3D" id="3.40.47.10">
    <property type="match status" value="1"/>
</dbReference>
<name>M7ZCF0_TRIUA</name>
<dbReference type="STRING" id="4572.M7ZCF0"/>
<dbReference type="InterPro" id="IPR016039">
    <property type="entry name" value="Thiolase-like"/>
</dbReference>
<dbReference type="GO" id="GO:0006633">
    <property type="term" value="P:fatty acid biosynthetic process"/>
    <property type="evidence" value="ECO:0007669"/>
    <property type="project" value="InterPro"/>
</dbReference>
<keyword evidence="3" id="KW-0812">Transmembrane</keyword>
<sequence length="544" mass="59863">MASPPHVNKHLKPLFQLVVNNFLVLVVAPVTAIVFLRKAAQLGPEEILSRLHGLRQAHALLAVFLPLALATLYLMSRPRSVYLVDYACCRPNSNCRVSIGSSVENVRFSPYLDDGGVDFMTRMHERSGLGDQTYLHPSFHYIPPRCCLSDARDEAEQVIFAAVDDLFAKTGISPGAIDILVTNCSGFNPTPSLADIVVNKYKLRADIRSVHVSGMGCSAGVISLEVVRNLLQAAPRGARALMVSTEGTSIINYAGRNRGMLLPHALFRMGAAAVLLSTSKSMARFRLMHIVRTLTAAHDRAYLCISMKEDDEGETGAYLSKDLVPVAGEALKANIMAIGSLVLPRSEKLLFAISFVARKLLQPAGEDAGLVPDRMMMAAAQKDEEPSDPQVQKIAPADPAAGGEPAGNPAELSTTEIKKKKKKKKVLIQVPDSDVKRVLSYKEETIDTEVPDLWVRRDPELAANLGIMWANLAMLKELTKGRMLEEQRNYREQLKTKGRVTYELEVDEDDPRFKDEPTTSAGAGRRRYRPGVMKKQDGHTRKLN</sequence>
<feature type="region of interest" description="Disordered" evidence="2">
    <location>
        <begin position="506"/>
        <end position="544"/>
    </location>
</feature>
<evidence type="ECO:0000313" key="4">
    <source>
        <dbReference type="EMBL" id="EMS57331.1"/>
    </source>
</evidence>
<keyword evidence="1" id="KW-0808">Transferase</keyword>
<feature type="transmembrane region" description="Helical" evidence="3">
    <location>
        <begin position="57"/>
        <end position="75"/>
    </location>
</feature>
<keyword evidence="3" id="KW-0472">Membrane</keyword>
<keyword evidence="1" id="KW-0012">Acyltransferase</keyword>
<dbReference type="InterPro" id="IPR012392">
    <property type="entry name" value="3-ktacl-CoA_syn"/>
</dbReference>
<feature type="region of interest" description="Disordered" evidence="2">
    <location>
        <begin position="380"/>
        <end position="417"/>
    </location>
</feature>
<feature type="compositionally biased region" description="Basic and acidic residues" evidence="2">
    <location>
        <begin position="534"/>
        <end position="544"/>
    </location>
</feature>
<evidence type="ECO:0000256" key="3">
    <source>
        <dbReference type="SAM" id="Phobius"/>
    </source>
</evidence>
<evidence type="ECO:0000256" key="1">
    <source>
        <dbReference type="ARBA" id="ARBA00023315"/>
    </source>
</evidence>